<sequence length="224" mass="25277">MKHVRPNLAVVARRTEPPDSLDYFPTPPWATRAFVRHVFLPLLGAQPHNHVMEPACGEGHMAAVLSEAFDTVSASDIFPYGYGAVVDFLAPDGPESDWVVTNPPFNAGVRFCRTALERTRIGCVMLVRTQWLHTDDRFFLFQDFPPYLLAYPVERIPMHKGRWEPKGSTATDYVWVCWRHGHDPRPPVWIPPGQRKALSRPDDAVRFGALQPAPLLEIMKGAQA</sequence>
<evidence type="ECO:0000313" key="1">
    <source>
        <dbReference type="EMBL" id="TCO12420.1"/>
    </source>
</evidence>
<organism evidence="1 2">
    <name type="scientific">Camelimonas lactis</name>
    <dbReference type="NCBI Taxonomy" id="659006"/>
    <lineage>
        <taxon>Bacteria</taxon>
        <taxon>Pseudomonadati</taxon>
        <taxon>Pseudomonadota</taxon>
        <taxon>Alphaproteobacteria</taxon>
        <taxon>Hyphomicrobiales</taxon>
        <taxon>Chelatococcaceae</taxon>
        <taxon>Camelimonas</taxon>
    </lineage>
</organism>
<dbReference type="RefSeq" id="WP_132007539.1">
    <property type="nucleotide sequence ID" value="NZ_JBHUNN010000002.1"/>
</dbReference>
<dbReference type="SUPFAM" id="SSF53335">
    <property type="entry name" value="S-adenosyl-L-methionine-dependent methyltransferases"/>
    <property type="match status" value="1"/>
</dbReference>
<dbReference type="Gene3D" id="3.40.50.150">
    <property type="entry name" value="Vaccinia Virus protein VP39"/>
    <property type="match status" value="1"/>
</dbReference>
<dbReference type="Proteomes" id="UP000294881">
    <property type="component" value="Unassembled WGS sequence"/>
</dbReference>
<gene>
    <name evidence="1" type="ORF">EV666_10967</name>
</gene>
<dbReference type="InterPro" id="IPR002052">
    <property type="entry name" value="DNA_methylase_N6_adenine_CS"/>
</dbReference>
<dbReference type="GO" id="GO:0032259">
    <property type="term" value="P:methylation"/>
    <property type="evidence" value="ECO:0007669"/>
    <property type="project" value="InterPro"/>
</dbReference>
<dbReference type="PROSITE" id="PS00092">
    <property type="entry name" value="N6_MTASE"/>
    <property type="match status" value="1"/>
</dbReference>
<evidence type="ECO:0008006" key="3">
    <source>
        <dbReference type="Google" id="ProtNLM"/>
    </source>
</evidence>
<dbReference type="EMBL" id="SLWL01000009">
    <property type="protein sequence ID" value="TCO12420.1"/>
    <property type="molecule type" value="Genomic_DNA"/>
</dbReference>
<dbReference type="GO" id="GO:0008168">
    <property type="term" value="F:methyltransferase activity"/>
    <property type="evidence" value="ECO:0007669"/>
    <property type="project" value="InterPro"/>
</dbReference>
<accession>A0A4V2RX81</accession>
<reference evidence="1 2" key="1">
    <citation type="submission" date="2019-03" db="EMBL/GenBank/DDBJ databases">
        <title>Genomic Encyclopedia of Type Strains, Phase IV (KMG-IV): sequencing the most valuable type-strain genomes for metagenomic binning, comparative biology and taxonomic classification.</title>
        <authorList>
            <person name="Goeker M."/>
        </authorList>
    </citation>
    <scope>NUCLEOTIDE SEQUENCE [LARGE SCALE GENOMIC DNA]</scope>
    <source>
        <strain evidence="1 2">DSM 22958</strain>
    </source>
</reference>
<protein>
    <recommendedName>
        <fullName evidence="3">Methyltransferase</fullName>
    </recommendedName>
</protein>
<dbReference type="AlphaFoldDB" id="A0A4V2RX81"/>
<dbReference type="InterPro" id="IPR029063">
    <property type="entry name" value="SAM-dependent_MTases_sf"/>
</dbReference>
<dbReference type="OrthoDB" id="1079385at2"/>
<proteinExistence type="predicted"/>
<evidence type="ECO:0000313" key="2">
    <source>
        <dbReference type="Proteomes" id="UP000294881"/>
    </source>
</evidence>
<dbReference type="GO" id="GO:0003676">
    <property type="term" value="F:nucleic acid binding"/>
    <property type="evidence" value="ECO:0007669"/>
    <property type="project" value="InterPro"/>
</dbReference>
<keyword evidence="2" id="KW-1185">Reference proteome</keyword>
<name>A0A4V2RX81_9HYPH</name>
<comment type="caution">
    <text evidence="1">The sequence shown here is derived from an EMBL/GenBank/DDBJ whole genome shotgun (WGS) entry which is preliminary data.</text>
</comment>